<dbReference type="Pfam" id="PF08972">
    <property type="entry name" value="DUF1902"/>
    <property type="match status" value="1"/>
</dbReference>
<comment type="caution">
    <text evidence="2">The sequence shown here is derived from an EMBL/GenBank/DDBJ whole genome shotgun (WGS) entry which is preliminary data.</text>
</comment>
<dbReference type="Proteomes" id="UP000282977">
    <property type="component" value="Unassembled WGS sequence"/>
</dbReference>
<evidence type="ECO:0000313" key="3">
    <source>
        <dbReference type="Proteomes" id="UP000282977"/>
    </source>
</evidence>
<keyword evidence="3" id="KW-1185">Reference proteome</keyword>
<dbReference type="SUPFAM" id="SSF143100">
    <property type="entry name" value="TTHA1013/TTHA0281-like"/>
    <property type="match status" value="1"/>
</dbReference>
<proteinExistence type="predicted"/>
<dbReference type="EMBL" id="RZUL01000001">
    <property type="protein sequence ID" value="RVT43434.1"/>
    <property type="molecule type" value="Genomic_DNA"/>
</dbReference>
<dbReference type="OrthoDB" id="361917at2"/>
<evidence type="ECO:0000313" key="2">
    <source>
        <dbReference type="EMBL" id="RVT43434.1"/>
    </source>
</evidence>
<accession>A0A437JC41</accession>
<dbReference type="Gene3D" id="3.30.2390.10">
    <property type="entry name" value="TTHA1013-like"/>
    <property type="match status" value="1"/>
</dbReference>
<name>A0A437JC41_9SPHN</name>
<evidence type="ECO:0000259" key="1">
    <source>
        <dbReference type="Pfam" id="PF08972"/>
    </source>
</evidence>
<protein>
    <submittedName>
        <fullName evidence="2">DUF1902 domain-containing protein</fullName>
    </submittedName>
</protein>
<dbReference type="InterPro" id="IPR015066">
    <property type="entry name" value="DUF1902"/>
</dbReference>
<gene>
    <name evidence="2" type="ORF">ENE74_02050</name>
</gene>
<sequence length="133" mass="15397">MVVRRHHMEYRSIMSRFIAFQSLWGTISRGLQWSNRTMNETFELTVHIACDDETNRWYVAESDIPGLWLEADDPWSLIERLKEAAPEMIALNEQEIIAACLAKAKPVKHGALSDDRPRPTIRPIFDSPLQLAY</sequence>
<organism evidence="2 3">
    <name type="scientific">Sphingobium algorifonticola</name>
    <dbReference type="NCBI Taxonomy" id="2008318"/>
    <lineage>
        <taxon>Bacteria</taxon>
        <taxon>Pseudomonadati</taxon>
        <taxon>Pseudomonadota</taxon>
        <taxon>Alphaproteobacteria</taxon>
        <taxon>Sphingomonadales</taxon>
        <taxon>Sphingomonadaceae</taxon>
        <taxon>Sphingobium</taxon>
    </lineage>
</organism>
<reference evidence="2 3" key="1">
    <citation type="submission" date="2019-01" db="EMBL/GenBank/DDBJ databases">
        <authorList>
            <person name="Chen W.-M."/>
        </authorList>
    </citation>
    <scope>NUCLEOTIDE SEQUENCE [LARGE SCALE GENOMIC DNA]</scope>
    <source>
        <strain evidence="2 3">TLA-22</strain>
    </source>
</reference>
<feature type="domain" description="DUF1902" evidence="1">
    <location>
        <begin position="43"/>
        <end position="94"/>
    </location>
</feature>
<dbReference type="InterPro" id="IPR035069">
    <property type="entry name" value="TTHA1013/TTHA0281-like"/>
</dbReference>
<dbReference type="AlphaFoldDB" id="A0A437JC41"/>